<protein>
    <recommendedName>
        <fullName evidence="8">Sodium-dependent transporter</fullName>
    </recommendedName>
</protein>
<keyword evidence="5 6" id="KW-0472">Membrane</keyword>
<evidence type="ECO:0000256" key="2">
    <source>
        <dbReference type="ARBA" id="ARBA00022448"/>
    </source>
</evidence>
<sequence>MARFIPPASALAEQSAGQRFGLVALGILMTWGIADVWRTPMLVADQGGLGFFLLYMSLVGIMAMPAVAAGLSVGRAHMLPAPQSLSMALTGRVQSFYWLGLLMFVCLLTLAVIYLVVGSRVLAYAWWAATGQLNVSGPDTAAAALSRLLPEVWPQLGWLALLSLTLWLISSRQRRDVMRATGLLVFLLLILMGVMGVGIWKYADPAGGIAVLLAREATRVTPAMFALAGEQALLALGAGVAVFVTVGAYSRRRFPVGRALLTWTLADGLLILLAGVLVLSLAFAEGMMPEVGGRLVFAQIPYFLSSFPLGSFYTVVVYIWLVLLVLGSLLALCEPLVYWIEHGGISRRVAALVVQALVWVLAVAWLNWEVHAPETVALATRAFSYLILPLPMLCLTGMVGYFRGYPQFCQGLGWPMSAWKSRLLWRMLRYLSFPLMVIILGLMILRWNSAPCWLDTNQVAACAQDGASAMHKAGE</sequence>
<evidence type="ECO:0008006" key="8">
    <source>
        <dbReference type="Google" id="ProtNLM"/>
    </source>
</evidence>
<accession>A0AB39UWC1</accession>
<feature type="transmembrane region" description="Helical" evidence="6">
    <location>
        <begin position="95"/>
        <end position="117"/>
    </location>
</feature>
<feature type="transmembrane region" description="Helical" evidence="6">
    <location>
        <begin position="260"/>
        <end position="284"/>
    </location>
</feature>
<feature type="transmembrane region" description="Helical" evidence="6">
    <location>
        <begin position="312"/>
        <end position="337"/>
    </location>
</feature>
<dbReference type="PANTHER" id="PTHR42948:SF1">
    <property type="entry name" value="TRANSPORTER"/>
    <property type="match status" value="1"/>
</dbReference>
<evidence type="ECO:0000256" key="5">
    <source>
        <dbReference type="ARBA" id="ARBA00023136"/>
    </source>
</evidence>
<organism evidence="7">
    <name type="scientific">Thermohahella caldifontis</name>
    <dbReference type="NCBI Taxonomy" id="3142973"/>
    <lineage>
        <taxon>Bacteria</taxon>
        <taxon>Pseudomonadati</taxon>
        <taxon>Pseudomonadota</taxon>
        <taxon>Gammaproteobacteria</taxon>
        <taxon>Oceanospirillales</taxon>
        <taxon>Hahellaceae</taxon>
        <taxon>Thermohahella</taxon>
    </lineage>
</organism>
<feature type="transmembrane region" description="Helical" evidence="6">
    <location>
        <begin position="49"/>
        <end position="74"/>
    </location>
</feature>
<evidence type="ECO:0000256" key="1">
    <source>
        <dbReference type="ARBA" id="ARBA00004141"/>
    </source>
</evidence>
<dbReference type="PANTHER" id="PTHR42948">
    <property type="entry name" value="TRANSPORTER"/>
    <property type="match status" value="1"/>
</dbReference>
<dbReference type="AlphaFoldDB" id="A0AB39UWC1"/>
<feature type="transmembrane region" description="Helical" evidence="6">
    <location>
        <begin position="349"/>
        <end position="368"/>
    </location>
</feature>
<proteinExistence type="predicted"/>
<evidence type="ECO:0000256" key="4">
    <source>
        <dbReference type="ARBA" id="ARBA00022989"/>
    </source>
</evidence>
<dbReference type="KEGG" id="tcd:AAIA72_15895"/>
<keyword evidence="3 6" id="KW-0812">Transmembrane</keyword>
<dbReference type="PROSITE" id="PS50267">
    <property type="entry name" value="NA_NEUROTRAN_SYMP_3"/>
    <property type="match status" value="1"/>
</dbReference>
<reference evidence="7" key="1">
    <citation type="submission" date="2024-05" db="EMBL/GenBank/DDBJ databases">
        <title>Genome sequencing of novel strain.</title>
        <authorList>
            <person name="Ganbat D."/>
            <person name="Ganbat S."/>
            <person name="Lee S.-J."/>
        </authorList>
    </citation>
    <scope>NUCLEOTIDE SEQUENCE</scope>
    <source>
        <strain evidence="7">SMD15-11</strain>
    </source>
</reference>
<dbReference type="InterPro" id="IPR037272">
    <property type="entry name" value="SNS_sf"/>
</dbReference>
<keyword evidence="2" id="KW-0813">Transport</keyword>
<dbReference type="InterPro" id="IPR000175">
    <property type="entry name" value="Na/ntran_symport"/>
</dbReference>
<feature type="transmembrane region" description="Helical" evidence="6">
    <location>
        <begin position="20"/>
        <end position="37"/>
    </location>
</feature>
<gene>
    <name evidence="7" type="ORF">AAIA72_15895</name>
</gene>
<keyword evidence="4 6" id="KW-1133">Transmembrane helix</keyword>
<feature type="transmembrane region" description="Helical" evidence="6">
    <location>
        <begin position="152"/>
        <end position="170"/>
    </location>
</feature>
<feature type="transmembrane region" description="Helical" evidence="6">
    <location>
        <begin position="182"/>
        <end position="203"/>
    </location>
</feature>
<evidence type="ECO:0000256" key="3">
    <source>
        <dbReference type="ARBA" id="ARBA00022692"/>
    </source>
</evidence>
<feature type="transmembrane region" description="Helical" evidence="6">
    <location>
        <begin position="223"/>
        <end position="248"/>
    </location>
</feature>
<dbReference type="EMBL" id="CP154858">
    <property type="protein sequence ID" value="XDT72258.1"/>
    <property type="molecule type" value="Genomic_DNA"/>
</dbReference>
<evidence type="ECO:0000256" key="6">
    <source>
        <dbReference type="SAM" id="Phobius"/>
    </source>
</evidence>
<evidence type="ECO:0000313" key="7">
    <source>
        <dbReference type="EMBL" id="XDT72258.1"/>
    </source>
</evidence>
<name>A0AB39UWC1_9GAMM</name>
<feature type="transmembrane region" description="Helical" evidence="6">
    <location>
        <begin position="383"/>
        <end position="402"/>
    </location>
</feature>
<comment type="subcellular location">
    <subcellularLocation>
        <location evidence="1">Membrane</location>
        <topology evidence="1">Multi-pass membrane protein</topology>
    </subcellularLocation>
</comment>
<dbReference type="SUPFAM" id="SSF161070">
    <property type="entry name" value="SNF-like"/>
    <property type="match status" value="1"/>
</dbReference>
<dbReference type="RefSeq" id="WP_369601270.1">
    <property type="nucleotide sequence ID" value="NZ_CP154858.1"/>
</dbReference>
<feature type="transmembrane region" description="Helical" evidence="6">
    <location>
        <begin position="423"/>
        <end position="445"/>
    </location>
</feature>
<dbReference type="GO" id="GO:0016020">
    <property type="term" value="C:membrane"/>
    <property type="evidence" value="ECO:0007669"/>
    <property type="project" value="UniProtKB-SubCell"/>
</dbReference>